<dbReference type="PANTHER" id="PTHR37538:SF4">
    <property type="entry name" value="PITSLRE SERINE_THREONINE-PROTEIN KINASE CDC2L1"/>
    <property type="match status" value="1"/>
</dbReference>
<accession>A0A2H3S3E7</accession>
<reference evidence="1" key="1">
    <citation type="submission" date="2019-05" db="EMBL/GenBank/DDBJ databases">
        <authorList>
            <person name="Piombo E."/>
        </authorList>
    </citation>
    <scope>NUCLEOTIDE SEQUENCE</scope>
    <source>
        <strain evidence="1">C2S</strain>
    </source>
</reference>
<dbReference type="Proteomes" id="UP000760494">
    <property type="component" value="Unassembled WGS sequence"/>
</dbReference>
<dbReference type="PANTHER" id="PTHR37538">
    <property type="entry name" value="BTB DOMAIN-CONTAINING PROTEIN"/>
    <property type="match status" value="1"/>
</dbReference>
<comment type="caution">
    <text evidence="1">The sequence shown here is derived from an EMBL/GenBank/DDBJ whole genome shotgun (WGS) entry which is preliminary data.</text>
</comment>
<sequence>MPGWWGFWGPKLPDDAPENRPLASRWFGPSRAIDFDHKQLVHIPQAVLEEHPGFLALWRERDILFIPNMPYHVAHVLVNFLYTNKYENLRIGCKSGIESALTDFTTAIYVYSACVRYQLPRLQVQAGERIAIYGDKIPFLEIIKKLSGSQFTDMNLSGTLYDYICDRASAENASMTDTSAAEIRAAMGGTMASVLCQKILVPSSIIKFNHNCWVSVPEDIPKDRPEFLAYWKGQATLDFPDIPYHVAHVLLQYIYKREYQNLKAHGAYQERCANDFCTAIYAYKELEKLAAGRIRSYGDKITFVEIMKPMSSPPFSNMEIKGLLNNDLCAKMTREGASMTTQTRAEIEKVMGSTMISILYQRIVGLERERKASCKRLSTVCSKSRQRAHLATSRDKTMEFDVWIPSGSIGVSYV</sequence>
<dbReference type="EMBL" id="CABFJX010000157">
    <property type="protein sequence ID" value="VTT66038.1"/>
    <property type="molecule type" value="Genomic_DNA"/>
</dbReference>
<evidence type="ECO:0000313" key="2">
    <source>
        <dbReference type="Proteomes" id="UP000760494"/>
    </source>
</evidence>
<evidence type="ECO:0000313" key="1">
    <source>
        <dbReference type="EMBL" id="VTT66038.1"/>
    </source>
</evidence>
<dbReference type="AlphaFoldDB" id="A0A2H3S3E7"/>
<organism evidence="1 2">
    <name type="scientific">Fusarium fujikuroi</name>
    <name type="common">Bakanae and foot rot disease fungus</name>
    <name type="synonym">Gibberella fujikuroi</name>
    <dbReference type="NCBI Taxonomy" id="5127"/>
    <lineage>
        <taxon>Eukaryota</taxon>
        <taxon>Fungi</taxon>
        <taxon>Dikarya</taxon>
        <taxon>Ascomycota</taxon>
        <taxon>Pezizomycotina</taxon>
        <taxon>Sordariomycetes</taxon>
        <taxon>Hypocreomycetidae</taxon>
        <taxon>Hypocreales</taxon>
        <taxon>Nectriaceae</taxon>
        <taxon>Fusarium</taxon>
        <taxon>Fusarium fujikuroi species complex</taxon>
    </lineage>
</organism>
<name>A0A2H3S3E7_FUSFU</name>
<gene>
    <name evidence="1" type="ORF">C2S_6264</name>
</gene>
<protein>
    <submittedName>
        <fullName evidence="1">Uncharacterized protein</fullName>
    </submittedName>
</protein>
<proteinExistence type="predicted"/>